<evidence type="ECO:0000256" key="2">
    <source>
        <dbReference type="ARBA" id="ARBA00022723"/>
    </source>
</evidence>
<dbReference type="InterPro" id="IPR006600">
    <property type="entry name" value="HTH_CenpB_DNA-bd_dom"/>
</dbReference>
<dbReference type="Gene3D" id="3.30.40.10">
    <property type="entry name" value="Zinc/RING finger domain, C3HC4 (zinc finger)"/>
    <property type="match status" value="1"/>
</dbReference>
<dbReference type="InterPro" id="IPR050863">
    <property type="entry name" value="CenT-Element_Derived"/>
</dbReference>
<dbReference type="PANTHER" id="PTHR19303">
    <property type="entry name" value="TRANSPOSON"/>
    <property type="match status" value="1"/>
</dbReference>
<dbReference type="SUPFAM" id="SSF46689">
    <property type="entry name" value="Homeodomain-like"/>
    <property type="match status" value="1"/>
</dbReference>
<dbReference type="GO" id="GO:0008270">
    <property type="term" value="F:zinc ion binding"/>
    <property type="evidence" value="ECO:0007669"/>
    <property type="project" value="UniProtKB-KW"/>
</dbReference>
<gene>
    <name evidence="8" type="ORF">HF086_017859</name>
</gene>
<evidence type="ECO:0000256" key="1">
    <source>
        <dbReference type="ARBA" id="ARBA00004123"/>
    </source>
</evidence>
<evidence type="ECO:0000259" key="7">
    <source>
        <dbReference type="PROSITE" id="PS51253"/>
    </source>
</evidence>
<evidence type="ECO:0000313" key="8">
    <source>
        <dbReference type="EMBL" id="KAH9641523.1"/>
    </source>
</evidence>
<dbReference type="SUPFAM" id="SSF57903">
    <property type="entry name" value="FYVE/PHD zinc finger"/>
    <property type="match status" value="1"/>
</dbReference>
<evidence type="ECO:0000256" key="6">
    <source>
        <dbReference type="ARBA" id="ARBA00023242"/>
    </source>
</evidence>
<dbReference type="Pfam" id="PF05225">
    <property type="entry name" value="HTH_psq"/>
    <property type="match status" value="1"/>
</dbReference>
<sequence>MPRNYSRKTDRQGWDKTSMEKAIEAVNNNEMGWLLASKVFNVPQSTLRRHALKQNKFLAPTTKGMGRYRSVFTFEMERELVEHIKLLETRLFGFTRKEVLELAYQFADVNNIPHNFNNEKKMAGKEWLAGFRRRHPDISLRKPEATSAARAQAFNKPQVALFFNTYQDIVQRNNISPHRLYNVDESALSTVQRPQKVFATTGRKQVGTLTSAEKGSHVTVVCCMSANGHFVPPCLIYPRKIMKQELIDEAPTGTLGIAQESGWMTTAVFYKWLVHFQLHVKASLDDKVLLVVDGHISHKGIESLKFAKEHGIIMVCLPPHCTHRMQPLDVSFYGPLKTYFNQEVSTWLKNHPGRVVTHFQIGAILNKAYGKAATIQTAVNGFQKTGLWPVDPNIFPDYLFEPAETTNIPMQQNRVEPEGDSTAAENLCIPSSGPSQVEAGSSTSLIIASTSAADNPLPLSVAQSRDTATAIPTTPTSSKLILQDMNINVPVSVLSPVPIGTYVAGQGKRKPRKKPTILVLTSTPNIEEAKAKSAPPPVPKKNTRKVTKALDFSSDSENDFSSIQGFTEVGDDDEDCPCIYCNDLYSRSKPKEVWLMCLSCKRWAHASCADVPKNTKRFTCELCL</sequence>
<dbReference type="InterPro" id="IPR007889">
    <property type="entry name" value="HTH_Psq"/>
</dbReference>
<dbReference type="InterPro" id="IPR013083">
    <property type="entry name" value="Znf_RING/FYVE/PHD"/>
</dbReference>
<dbReference type="InterPro" id="IPR004875">
    <property type="entry name" value="DDE_SF_endonuclease_dom"/>
</dbReference>
<comment type="subcellular location">
    <subcellularLocation>
        <location evidence="1">Nucleus</location>
    </subcellularLocation>
</comment>
<dbReference type="AlphaFoldDB" id="A0A922SLL7"/>
<dbReference type="GO" id="GO:0005634">
    <property type="term" value="C:nucleus"/>
    <property type="evidence" value="ECO:0007669"/>
    <property type="project" value="UniProtKB-SubCell"/>
</dbReference>
<dbReference type="InterPro" id="IPR036397">
    <property type="entry name" value="RNaseH_sf"/>
</dbReference>
<keyword evidence="2" id="KW-0479">Metal-binding</keyword>
<evidence type="ECO:0000256" key="3">
    <source>
        <dbReference type="ARBA" id="ARBA00022771"/>
    </source>
</evidence>
<protein>
    <recommendedName>
        <fullName evidence="7">HTH CENPB-type domain-containing protein</fullName>
    </recommendedName>
</protein>
<name>A0A922SLL7_SPOEX</name>
<dbReference type="CDD" id="cd15489">
    <property type="entry name" value="PHD_SF"/>
    <property type="match status" value="1"/>
</dbReference>
<evidence type="ECO:0000313" key="9">
    <source>
        <dbReference type="Proteomes" id="UP000814243"/>
    </source>
</evidence>
<dbReference type="SMART" id="SM00249">
    <property type="entry name" value="PHD"/>
    <property type="match status" value="1"/>
</dbReference>
<dbReference type="PROSITE" id="PS51253">
    <property type="entry name" value="HTH_CENPB"/>
    <property type="match status" value="1"/>
</dbReference>
<feature type="domain" description="HTH CENPB-type" evidence="7">
    <location>
        <begin position="64"/>
        <end position="141"/>
    </location>
</feature>
<dbReference type="InterPro" id="IPR011011">
    <property type="entry name" value="Znf_FYVE_PHD"/>
</dbReference>
<dbReference type="Proteomes" id="UP000814243">
    <property type="component" value="Unassembled WGS sequence"/>
</dbReference>
<accession>A0A922SLL7</accession>
<keyword evidence="3" id="KW-0863">Zinc-finger</keyword>
<evidence type="ECO:0000256" key="4">
    <source>
        <dbReference type="ARBA" id="ARBA00022833"/>
    </source>
</evidence>
<dbReference type="Pfam" id="PF03221">
    <property type="entry name" value="HTH_Tnp_Tc5"/>
    <property type="match status" value="1"/>
</dbReference>
<reference evidence="8" key="1">
    <citation type="journal article" date="2021" name="G3 (Bethesda)">
        <title>Genome and transcriptome analysis of the beet armyworm Spodoptera exigua reveals targets for pest control. .</title>
        <authorList>
            <person name="Simon S."/>
            <person name="Breeschoten T."/>
            <person name="Jansen H.J."/>
            <person name="Dirks R.P."/>
            <person name="Schranz M.E."/>
            <person name="Ros V.I.D."/>
        </authorList>
    </citation>
    <scope>NUCLEOTIDE SEQUENCE</scope>
    <source>
        <strain evidence="8">TB_SE_WUR_2020</strain>
    </source>
</reference>
<keyword evidence="4" id="KW-0862">Zinc</keyword>
<keyword evidence="5" id="KW-0238">DNA-binding</keyword>
<dbReference type="InterPro" id="IPR001965">
    <property type="entry name" value="Znf_PHD"/>
</dbReference>
<dbReference type="Gene3D" id="3.30.420.10">
    <property type="entry name" value="Ribonuclease H-like superfamily/Ribonuclease H"/>
    <property type="match status" value="1"/>
</dbReference>
<keyword evidence="6" id="KW-0539">Nucleus</keyword>
<evidence type="ECO:0000256" key="5">
    <source>
        <dbReference type="ARBA" id="ARBA00023125"/>
    </source>
</evidence>
<dbReference type="PANTHER" id="PTHR19303:SF74">
    <property type="entry name" value="POGO TRANSPOSABLE ELEMENT WITH KRAB DOMAIN"/>
    <property type="match status" value="1"/>
</dbReference>
<proteinExistence type="predicted"/>
<dbReference type="GO" id="GO:0003677">
    <property type="term" value="F:DNA binding"/>
    <property type="evidence" value="ECO:0007669"/>
    <property type="project" value="UniProtKB-KW"/>
</dbReference>
<comment type="caution">
    <text evidence="8">The sequence shown here is derived from an EMBL/GenBank/DDBJ whole genome shotgun (WGS) entry which is preliminary data.</text>
</comment>
<dbReference type="Gene3D" id="1.10.10.60">
    <property type="entry name" value="Homeodomain-like"/>
    <property type="match status" value="1"/>
</dbReference>
<dbReference type="InterPro" id="IPR009057">
    <property type="entry name" value="Homeodomain-like_sf"/>
</dbReference>
<organism evidence="8 9">
    <name type="scientific">Spodoptera exigua</name>
    <name type="common">Beet armyworm</name>
    <name type="synonym">Noctua fulgens</name>
    <dbReference type="NCBI Taxonomy" id="7107"/>
    <lineage>
        <taxon>Eukaryota</taxon>
        <taxon>Metazoa</taxon>
        <taxon>Ecdysozoa</taxon>
        <taxon>Arthropoda</taxon>
        <taxon>Hexapoda</taxon>
        <taxon>Insecta</taxon>
        <taxon>Pterygota</taxon>
        <taxon>Neoptera</taxon>
        <taxon>Endopterygota</taxon>
        <taxon>Lepidoptera</taxon>
        <taxon>Glossata</taxon>
        <taxon>Ditrysia</taxon>
        <taxon>Noctuoidea</taxon>
        <taxon>Noctuidae</taxon>
        <taxon>Amphipyrinae</taxon>
        <taxon>Spodoptera</taxon>
    </lineage>
</organism>
<dbReference type="Pfam" id="PF03184">
    <property type="entry name" value="DDE_1"/>
    <property type="match status" value="1"/>
</dbReference>
<dbReference type="EMBL" id="JACEFF010000230">
    <property type="protein sequence ID" value="KAH9641523.1"/>
    <property type="molecule type" value="Genomic_DNA"/>
</dbReference>